<sequence>MAFLDMTTRVLDDNASVVGEQVWNLADFTTEDDIRRAVGNRKGVFTRDRQPKAAAHWLRRRWSGTGW</sequence>
<dbReference type="PANTHER" id="PTHR10066:SF67">
    <property type="entry name" value="BETA-GLUCURONIDASE"/>
    <property type="match status" value="1"/>
</dbReference>
<dbReference type="InterPro" id="IPR006103">
    <property type="entry name" value="Glyco_hydro_2_cat"/>
</dbReference>
<protein>
    <submittedName>
        <fullName evidence="3">CAZy families GH2 protein</fullName>
    </submittedName>
</protein>
<dbReference type="AlphaFoldDB" id="A0A060CF53"/>
<dbReference type="Gene3D" id="3.20.20.80">
    <property type="entry name" value="Glycosidases"/>
    <property type="match status" value="1"/>
</dbReference>
<accession>A0A060CF53</accession>
<dbReference type="GO" id="GO:0019391">
    <property type="term" value="P:glucuronoside catabolic process"/>
    <property type="evidence" value="ECO:0007669"/>
    <property type="project" value="TreeGrafter"/>
</dbReference>
<evidence type="ECO:0000259" key="2">
    <source>
        <dbReference type="Pfam" id="PF02836"/>
    </source>
</evidence>
<evidence type="ECO:0000313" key="3">
    <source>
        <dbReference type="EMBL" id="AIA91366.1"/>
    </source>
</evidence>
<dbReference type="InterPro" id="IPR017853">
    <property type="entry name" value="GH"/>
</dbReference>
<dbReference type="Pfam" id="PF02836">
    <property type="entry name" value="Glyco_hydro_2_C"/>
    <property type="match status" value="1"/>
</dbReference>
<organism evidence="3">
    <name type="scientific">uncultured Arthrobacter sp</name>
    <dbReference type="NCBI Taxonomy" id="114050"/>
    <lineage>
        <taxon>Bacteria</taxon>
        <taxon>Bacillati</taxon>
        <taxon>Actinomycetota</taxon>
        <taxon>Actinomycetes</taxon>
        <taxon>Micrococcales</taxon>
        <taxon>Micrococcaceae</taxon>
        <taxon>Arthrobacter</taxon>
        <taxon>environmental samples</taxon>
    </lineage>
</organism>
<name>A0A060CF53_9MICC</name>
<comment type="similarity">
    <text evidence="1">Belongs to the glycosyl hydrolase 2 family.</text>
</comment>
<dbReference type="GO" id="GO:0004566">
    <property type="term" value="F:beta-glucuronidase activity"/>
    <property type="evidence" value="ECO:0007669"/>
    <property type="project" value="TreeGrafter"/>
</dbReference>
<reference evidence="3" key="1">
    <citation type="journal article" date="2013" name="Environ. Microbiol.">
        <title>Seasonally variable intestinal metagenomes of the red palm weevil (Rhynchophorus ferrugineus).</title>
        <authorList>
            <person name="Jia S."/>
            <person name="Zhang X."/>
            <person name="Zhang G."/>
            <person name="Yin A."/>
            <person name="Zhang S."/>
            <person name="Li F."/>
            <person name="Wang L."/>
            <person name="Zhao D."/>
            <person name="Yun Q."/>
            <person name="Tala"/>
            <person name="Wang J."/>
            <person name="Sun G."/>
            <person name="Baabdullah M."/>
            <person name="Yu X."/>
            <person name="Hu S."/>
            <person name="Al-Mssallem I.S."/>
            <person name="Yu J."/>
        </authorList>
    </citation>
    <scope>NUCLEOTIDE SEQUENCE</scope>
</reference>
<dbReference type="SUPFAM" id="SSF51445">
    <property type="entry name" value="(Trans)glycosidases"/>
    <property type="match status" value="1"/>
</dbReference>
<proteinExistence type="inferred from homology"/>
<dbReference type="GO" id="GO:0005975">
    <property type="term" value="P:carbohydrate metabolic process"/>
    <property type="evidence" value="ECO:0007669"/>
    <property type="project" value="InterPro"/>
</dbReference>
<evidence type="ECO:0000256" key="1">
    <source>
        <dbReference type="ARBA" id="ARBA00007401"/>
    </source>
</evidence>
<feature type="domain" description="Glycoside hydrolase family 2 catalytic" evidence="2">
    <location>
        <begin position="4"/>
        <end position="63"/>
    </location>
</feature>
<dbReference type="GO" id="GO:0030246">
    <property type="term" value="F:carbohydrate binding"/>
    <property type="evidence" value="ECO:0007669"/>
    <property type="project" value="TreeGrafter"/>
</dbReference>
<dbReference type="EMBL" id="KF124052">
    <property type="protein sequence ID" value="AIA91366.1"/>
    <property type="molecule type" value="Genomic_DNA"/>
</dbReference>
<dbReference type="PANTHER" id="PTHR10066">
    <property type="entry name" value="BETA-GLUCURONIDASE"/>
    <property type="match status" value="1"/>
</dbReference>